<dbReference type="CDD" id="cd00563">
    <property type="entry name" value="Dtyr_deacylase"/>
    <property type="match status" value="1"/>
</dbReference>
<evidence type="ECO:0000313" key="6">
    <source>
        <dbReference type="Proteomes" id="UP000255169"/>
    </source>
</evidence>
<keyword evidence="3" id="KW-0963">Cytoplasm</keyword>
<proteinExistence type="inferred from homology"/>
<dbReference type="GeneID" id="66881174"/>
<gene>
    <name evidence="3 5" type="primary">dtd</name>
    <name evidence="4" type="ORF">CSF007_17955</name>
    <name evidence="5" type="ORF">NCTC10476_02133</name>
</gene>
<reference evidence="5 6" key="2">
    <citation type="submission" date="2018-06" db="EMBL/GenBank/DDBJ databases">
        <authorList>
            <consortium name="Pathogen Informatics"/>
            <person name="Doyle S."/>
        </authorList>
    </citation>
    <scope>NUCLEOTIDE SEQUENCE [LARGE SCALE GENOMIC DNA]</scope>
    <source>
        <strain evidence="5 6">NCTC10476</strain>
    </source>
</reference>
<reference evidence="4" key="1">
    <citation type="journal article" date="2015" name="Genome Announc.">
        <title>Complete Genome Sequence of Yersinia ruckeri Strain CSF007-82, Etiologic Agent of Red Mouth Disease in Salmonid Fish.</title>
        <authorList>
            <person name="Nelson M.C."/>
            <person name="LaPatra S.E."/>
            <person name="Welch T.J."/>
            <person name="Graf J."/>
        </authorList>
    </citation>
    <scope>NUCLEOTIDE SEQUENCE</scope>
    <source>
        <strain evidence="4">CSF007-82</strain>
    </source>
</reference>
<keyword evidence="2 3" id="KW-0378">Hydrolase</keyword>
<dbReference type="Proteomes" id="UP000255169">
    <property type="component" value="Unassembled WGS sequence"/>
</dbReference>
<dbReference type="PANTHER" id="PTHR10472">
    <property type="entry name" value="D-TYROSYL-TRNA TYR DEACYLASE"/>
    <property type="match status" value="1"/>
</dbReference>
<evidence type="ECO:0000256" key="3">
    <source>
        <dbReference type="HAMAP-Rule" id="MF_00518"/>
    </source>
</evidence>
<accession>A0A0A5FVI0</accession>
<dbReference type="RefSeq" id="WP_004721273.1">
    <property type="nucleotide sequence ID" value="NZ_CABIHR010000020.1"/>
</dbReference>
<dbReference type="InterPro" id="IPR023509">
    <property type="entry name" value="DTD-like_sf"/>
</dbReference>
<dbReference type="STRING" id="29486.UGYR_10035"/>
<comment type="domain">
    <text evidence="3">A Gly-cisPro motif from one monomer fits into the active site of the other monomer to allow specific chiral rejection of L-amino acids.</text>
</comment>
<dbReference type="GO" id="GO:0051500">
    <property type="term" value="F:D-tyrosyl-tRNA(Tyr) deacylase activity"/>
    <property type="evidence" value="ECO:0007669"/>
    <property type="project" value="TreeGrafter"/>
</dbReference>
<protein>
    <recommendedName>
        <fullName evidence="3">D-aminoacyl-tRNA deacylase</fullName>
        <shortName evidence="3">DTD</shortName>
        <ecNumber evidence="3">3.1.1.96</ecNumber>
    </recommendedName>
    <alternativeName>
        <fullName evidence="3">Gly-tRNA(Ala) deacylase</fullName>
        <ecNumber evidence="3">3.1.1.-</ecNumber>
    </alternativeName>
</protein>
<dbReference type="Gene3D" id="3.50.80.10">
    <property type="entry name" value="D-tyrosyl-tRNA(Tyr) deacylase"/>
    <property type="match status" value="1"/>
</dbReference>
<dbReference type="AlphaFoldDB" id="A0A0A5FVI0"/>
<keyword evidence="3" id="KW-0694">RNA-binding</keyword>
<comment type="similarity">
    <text evidence="1 3">Belongs to the DTD family.</text>
</comment>
<dbReference type="HAMAP" id="MF_00518">
    <property type="entry name" value="Deacylase_Dtd"/>
    <property type="match status" value="1"/>
</dbReference>
<sequence>MIALIQRAQSASVDVEGVTVGAIDAGLLVLLGVEQGDNEQKAQRLCDRVLGYRIFSDESDKMNLNVQQVGGSLLVVSQFTLVADTQKGMRPGFSRGAIPEEANRLYQYFVAQCRERGVKTETGQFAAEMKVSLVNDGPVTFWLQV</sequence>
<evidence type="ECO:0000313" key="5">
    <source>
        <dbReference type="EMBL" id="SUQ00820.1"/>
    </source>
</evidence>
<dbReference type="OrthoDB" id="9801395at2"/>
<name>A0A0A5FVI0_YERRU</name>
<feature type="short sequence motif" description="Gly-cisPro motif, important for rejection of L-amino acids" evidence="3">
    <location>
        <begin position="137"/>
        <end position="138"/>
    </location>
</feature>
<comment type="subunit">
    <text evidence="3">Homodimer.</text>
</comment>
<comment type="catalytic activity">
    <reaction evidence="3">
        <text>glycyl-tRNA(Ala) + H2O = tRNA(Ala) + glycine + H(+)</text>
        <dbReference type="Rhea" id="RHEA:53744"/>
        <dbReference type="Rhea" id="RHEA-COMP:9657"/>
        <dbReference type="Rhea" id="RHEA-COMP:13640"/>
        <dbReference type="ChEBI" id="CHEBI:15377"/>
        <dbReference type="ChEBI" id="CHEBI:15378"/>
        <dbReference type="ChEBI" id="CHEBI:57305"/>
        <dbReference type="ChEBI" id="CHEBI:78442"/>
        <dbReference type="ChEBI" id="CHEBI:78522"/>
    </reaction>
</comment>
<evidence type="ECO:0000313" key="4">
    <source>
        <dbReference type="EMBL" id="CEK29287.1"/>
    </source>
</evidence>
<comment type="function">
    <text evidence="3">An aminoacyl-tRNA editing enzyme that deacylates mischarged D-aminoacyl-tRNAs. Also deacylates mischarged glycyl-tRNA(Ala), protecting cells against glycine mischarging by AlaRS. Acts via tRNA-based rather than protein-based catalysis; rejects L-amino acids rather than detecting D-amino acids in the active site. By recycling D-aminoacyl-tRNA to D-amino acids and free tRNA molecules, this enzyme counteracts the toxicity associated with the formation of D-aminoacyl-tRNA entities in vivo and helps enforce protein L-homochirality.</text>
</comment>
<dbReference type="GO" id="GO:0000049">
    <property type="term" value="F:tRNA binding"/>
    <property type="evidence" value="ECO:0007669"/>
    <property type="project" value="UniProtKB-UniRule"/>
</dbReference>
<comment type="subcellular location">
    <subcellularLocation>
        <location evidence="3">Cytoplasm</location>
    </subcellularLocation>
</comment>
<dbReference type="PANTHER" id="PTHR10472:SF5">
    <property type="entry name" value="D-AMINOACYL-TRNA DEACYLASE 1"/>
    <property type="match status" value="1"/>
</dbReference>
<dbReference type="SUPFAM" id="SSF69500">
    <property type="entry name" value="DTD-like"/>
    <property type="match status" value="1"/>
</dbReference>
<dbReference type="NCBIfam" id="TIGR00256">
    <property type="entry name" value="D-aminoacyl-tRNA deacylase"/>
    <property type="match status" value="1"/>
</dbReference>
<evidence type="ECO:0000256" key="2">
    <source>
        <dbReference type="ARBA" id="ARBA00022801"/>
    </source>
</evidence>
<dbReference type="Pfam" id="PF02580">
    <property type="entry name" value="Tyr_Deacylase"/>
    <property type="match status" value="1"/>
</dbReference>
<keyword evidence="6" id="KW-1185">Reference proteome</keyword>
<dbReference type="GO" id="GO:0043908">
    <property type="term" value="F:Ser(Gly)-tRNA(Ala) hydrolase activity"/>
    <property type="evidence" value="ECO:0007669"/>
    <property type="project" value="UniProtKB-UniRule"/>
</dbReference>
<dbReference type="EMBL" id="LN681231">
    <property type="protein sequence ID" value="CEK29287.1"/>
    <property type="molecule type" value="Genomic_DNA"/>
</dbReference>
<dbReference type="GO" id="GO:0005737">
    <property type="term" value="C:cytoplasm"/>
    <property type="evidence" value="ECO:0007669"/>
    <property type="project" value="UniProtKB-SubCell"/>
</dbReference>
<dbReference type="EC" id="3.1.1.96" evidence="3"/>
<dbReference type="FunFam" id="3.50.80.10:FF:000001">
    <property type="entry name" value="D-aminoacyl-tRNA deacylase"/>
    <property type="match status" value="1"/>
</dbReference>
<dbReference type="EC" id="3.1.1.-" evidence="3"/>
<dbReference type="InterPro" id="IPR003732">
    <property type="entry name" value="Daa-tRNA_deacyls_DTD"/>
</dbReference>
<comment type="catalytic activity">
    <reaction evidence="3">
        <text>a D-aminoacyl-tRNA + H2O = a tRNA + a D-alpha-amino acid + H(+)</text>
        <dbReference type="Rhea" id="RHEA:13953"/>
        <dbReference type="Rhea" id="RHEA-COMP:10123"/>
        <dbReference type="Rhea" id="RHEA-COMP:10124"/>
        <dbReference type="ChEBI" id="CHEBI:15377"/>
        <dbReference type="ChEBI" id="CHEBI:15378"/>
        <dbReference type="ChEBI" id="CHEBI:59871"/>
        <dbReference type="ChEBI" id="CHEBI:78442"/>
        <dbReference type="ChEBI" id="CHEBI:79333"/>
        <dbReference type="EC" id="3.1.1.96"/>
    </reaction>
</comment>
<keyword evidence="3" id="KW-0820">tRNA-binding</keyword>
<dbReference type="GO" id="GO:0019478">
    <property type="term" value="P:D-amino acid catabolic process"/>
    <property type="evidence" value="ECO:0007669"/>
    <property type="project" value="UniProtKB-UniRule"/>
</dbReference>
<evidence type="ECO:0000256" key="1">
    <source>
        <dbReference type="ARBA" id="ARBA00009673"/>
    </source>
</evidence>
<organism evidence="4">
    <name type="scientific">Yersinia ruckeri</name>
    <dbReference type="NCBI Taxonomy" id="29486"/>
    <lineage>
        <taxon>Bacteria</taxon>
        <taxon>Pseudomonadati</taxon>
        <taxon>Pseudomonadota</taxon>
        <taxon>Gammaproteobacteria</taxon>
        <taxon>Enterobacterales</taxon>
        <taxon>Yersiniaceae</taxon>
        <taxon>Yersinia</taxon>
    </lineage>
</organism>
<dbReference type="EMBL" id="UHJG01000001">
    <property type="protein sequence ID" value="SUQ00820.1"/>
    <property type="molecule type" value="Genomic_DNA"/>
</dbReference>
<dbReference type="GO" id="GO:0106026">
    <property type="term" value="F:Gly-tRNA(Ala) deacylase activity"/>
    <property type="evidence" value="ECO:0007669"/>
    <property type="project" value="UniProtKB-UniRule"/>
</dbReference>